<dbReference type="InterPro" id="IPR048258">
    <property type="entry name" value="Cyclins_cyclin-box"/>
</dbReference>
<dbReference type="STRING" id="906689.A0A2I0V7S1"/>
<dbReference type="PROSITE" id="PS00292">
    <property type="entry name" value="CYCLINS"/>
    <property type="match status" value="1"/>
</dbReference>
<evidence type="ECO:0000256" key="2">
    <source>
        <dbReference type="ARBA" id="ARBA00023127"/>
    </source>
</evidence>
<keyword evidence="1" id="KW-0132">Cell division</keyword>
<dbReference type="FunFam" id="1.10.472.10:FF:000001">
    <property type="entry name" value="G2/mitotic-specific cyclin"/>
    <property type="match status" value="1"/>
</dbReference>
<protein>
    <submittedName>
        <fullName evidence="6">Cyclin-A3-1</fullName>
    </submittedName>
</protein>
<evidence type="ECO:0000259" key="5">
    <source>
        <dbReference type="SMART" id="SM00385"/>
    </source>
</evidence>
<comment type="similarity">
    <text evidence="4">Belongs to the cyclin family.</text>
</comment>
<keyword evidence="2 4" id="KW-0195">Cyclin</keyword>
<reference evidence="6 7" key="1">
    <citation type="journal article" date="2016" name="Sci. Rep.">
        <title>The Dendrobium catenatum Lindl. genome sequence provides insights into polysaccharide synthase, floral development and adaptive evolution.</title>
        <authorList>
            <person name="Zhang G.Q."/>
            <person name="Xu Q."/>
            <person name="Bian C."/>
            <person name="Tsai W.C."/>
            <person name="Yeh C.M."/>
            <person name="Liu K.W."/>
            <person name="Yoshida K."/>
            <person name="Zhang L.S."/>
            <person name="Chang S.B."/>
            <person name="Chen F."/>
            <person name="Shi Y."/>
            <person name="Su Y.Y."/>
            <person name="Zhang Y.Q."/>
            <person name="Chen L.J."/>
            <person name="Yin Y."/>
            <person name="Lin M."/>
            <person name="Huang H."/>
            <person name="Deng H."/>
            <person name="Wang Z.W."/>
            <person name="Zhu S.L."/>
            <person name="Zhao X."/>
            <person name="Deng C."/>
            <person name="Niu S.C."/>
            <person name="Huang J."/>
            <person name="Wang M."/>
            <person name="Liu G.H."/>
            <person name="Yang H.J."/>
            <person name="Xiao X.J."/>
            <person name="Hsiao Y.Y."/>
            <person name="Wu W.L."/>
            <person name="Chen Y.Y."/>
            <person name="Mitsuda N."/>
            <person name="Ohme-Takagi M."/>
            <person name="Luo Y.B."/>
            <person name="Van de Peer Y."/>
            <person name="Liu Z.J."/>
        </authorList>
    </citation>
    <scope>NUCLEOTIDE SEQUENCE [LARGE SCALE GENOMIC DNA]</scope>
    <source>
        <tissue evidence="6">The whole plant</tissue>
    </source>
</reference>
<reference evidence="6 7" key="2">
    <citation type="journal article" date="2017" name="Nature">
        <title>The Apostasia genome and the evolution of orchids.</title>
        <authorList>
            <person name="Zhang G.Q."/>
            <person name="Liu K.W."/>
            <person name="Li Z."/>
            <person name="Lohaus R."/>
            <person name="Hsiao Y.Y."/>
            <person name="Niu S.C."/>
            <person name="Wang J.Y."/>
            <person name="Lin Y.C."/>
            <person name="Xu Q."/>
            <person name="Chen L.J."/>
            <person name="Yoshida K."/>
            <person name="Fujiwara S."/>
            <person name="Wang Z.W."/>
            <person name="Zhang Y.Q."/>
            <person name="Mitsuda N."/>
            <person name="Wang M."/>
            <person name="Liu G.H."/>
            <person name="Pecoraro L."/>
            <person name="Huang H.X."/>
            <person name="Xiao X.J."/>
            <person name="Lin M."/>
            <person name="Wu X.Y."/>
            <person name="Wu W.L."/>
            <person name="Chen Y.Y."/>
            <person name="Chang S.B."/>
            <person name="Sakamoto S."/>
            <person name="Ohme-Takagi M."/>
            <person name="Yagi M."/>
            <person name="Zeng S.J."/>
            <person name="Shen C.Y."/>
            <person name="Yeh C.M."/>
            <person name="Luo Y.B."/>
            <person name="Tsai W.C."/>
            <person name="Van de Peer Y."/>
            <person name="Liu Z.J."/>
        </authorList>
    </citation>
    <scope>NUCLEOTIDE SEQUENCE [LARGE SCALE GENOMIC DNA]</scope>
    <source>
        <tissue evidence="6">The whole plant</tissue>
    </source>
</reference>
<dbReference type="Pfam" id="PF00134">
    <property type="entry name" value="Cyclin_N"/>
    <property type="match status" value="1"/>
</dbReference>
<keyword evidence="3" id="KW-0131">Cell cycle</keyword>
<sequence>MVLGEMQAEQKRRPMGNYMEKVQKNNISANMRGILVDWLVEVAEEYKLVPDTLYLAVSYVDRFLSCYTVDKQKLQLLGISSLLIASKYEEIEPPNVEDFCDITDNTYTKKEVVEMEANILKFLNFEMGNPTVKSFLRNFIKAGAEDKKVT</sequence>
<organism evidence="6 7">
    <name type="scientific">Dendrobium catenatum</name>
    <dbReference type="NCBI Taxonomy" id="906689"/>
    <lineage>
        <taxon>Eukaryota</taxon>
        <taxon>Viridiplantae</taxon>
        <taxon>Streptophyta</taxon>
        <taxon>Embryophyta</taxon>
        <taxon>Tracheophyta</taxon>
        <taxon>Spermatophyta</taxon>
        <taxon>Magnoliopsida</taxon>
        <taxon>Liliopsida</taxon>
        <taxon>Asparagales</taxon>
        <taxon>Orchidaceae</taxon>
        <taxon>Epidendroideae</taxon>
        <taxon>Malaxideae</taxon>
        <taxon>Dendrobiinae</taxon>
        <taxon>Dendrobium</taxon>
    </lineage>
</organism>
<dbReference type="Gene3D" id="1.10.472.10">
    <property type="entry name" value="Cyclin-like"/>
    <property type="match status" value="1"/>
</dbReference>
<dbReference type="AlphaFoldDB" id="A0A2I0V7S1"/>
<dbReference type="EMBL" id="KZ504112">
    <property type="protein sequence ID" value="PKU59460.1"/>
    <property type="molecule type" value="Genomic_DNA"/>
</dbReference>
<evidence type="ECO:0000256" key="3">
    <source>
        <dbReference type="ARBA" id="ARBA00023306"/>
    </source>
</evidence>
<dbReference type="Proteomes" id="UP000233837">
    <property type="component" value="Unassembled WGS sequence"/>
</dbReference>
<keyword evidence="7" id="KW-1185">Reference proteome</keyword>
<dbReference type="PANTHER" id="PTHR10177">
    <property type="entry name" value="CYCLINS"/>
    <property type="match status" value="1"/>
</dbReference>
<dbReference type="InterPro" id="IPR039361">
    <property type="entry name" value="Cyclin"/>
</dbReference>
<name>A0A2I0V7S1_9ASPA</name>
<dbReference type="GO" id="GO:0051301">
    <property type="term" value="P:cell division"/>
    <property type="evidence" value="ECO:0007669"/>
    <property type="project" value="UniProtKB-KW"/>
</dbReference>
<accession>A0A2I0V7S1</accession>
<evidence type="ECO:0000256" key="4">
    <source>
        <dbReference type="RuleBase" id="RU000383"/>
    </source>
</evidence>
<dbReference type="SUPFAM" id="SSF47954">
    <property type="entry name" value="Cyclin-like"/>
    <property type="match status" value="1"/>
</dbReference>
<proteinExistence type="inferred from homology"/>
<evidence type="ECO:0000313" key="7">
    <source>
        <dbReference type="Proteomes" id="UP000233837"/>
    </source>
</evidence>
<evidence type="ECO:0000313" key="6">
    <source>
        <dbReference type="EMBL" id="PKU59460.1"/>
    </source>
</evidence>
<dbReference type="InterPro" id="IPR013763">
    <property type="entry name" value="Cyclin-like_dom"/>
</dbReference>
<dbReference type="InterPro" id="IPR006671">
    <property type="entry name" value="Cyclin_N"/>
</dbReference>
<evidence type="ECO:0000256" key="1">
    <source>
        <dbReference type="ARBA" id="ARBA00022618"/>
    </source>
</evidence>
<gene>
    <name evidence="6" type="primary">CYCA3-1</name>
    <name evidence="6" type="ORF">MA16_Dca012788</name>
</gene>
<dbReference type="InterPro" id="IPR036915">
    <property type="entry name" value="Cyclin-like_sf"/>
</dbReference>
<feature type="domain" description="Cyclin-like" evidence="5">
    <location>
        <begin position="37"/>
        <end position="121"/>
    </location>
</feature>
<dbReference type="SMART" id="SM00385">
    <property type="entry name" value="CYCLIN"/>
    <property type="match status" value="1"/>
</dbReference>